<dbReference type="Ensembl" id="ENSNNAT00000015546.1">
    <property type="protein sequence ID" value="ENSNNAP00000014820.1"/>
    <property type="gene ID" value="ENSNNAG00000010002.1"/>
</dbReference>
<accession>A0A8C6XIF4</accession>
<keyword evidence="2" id="KW-1185">Reference proteome</keyword>
<reference evidence="1" key="1">
    <citation type="submission" date="2025-08" db="UniProtKB">
        <authorList>
            <consortium name="Ensembl"/>
        </authorList>
    </citation>
    <scope>IDENTIFICATION</scope>
</reference>
<dbReference type="AlphaFoldDB" id="A0A8C6XIF4"/>
<evidence type="ECO:0000313" key="2">
    <source>
        <dbReference type="Proteomes" id="UP000694559"/>
    </source>
</evidence>
<sequence>RGILSIVSYVREHKLLIDGNHFYHRLYFDSNLDIQHFSNRTKTFLPLFAVMSGNSYILICQM</sequence>
<name>A0A8C6XIF4_NAJNA</name>
<protein>
    <submittedName>
        <fullName evidence="1">Uncharacterized protein</fullName>
    </submittedName>
</protein>
<dbReference type="Proteomes" id="UP000694559">
    <property type="component" value="Unplaced"/>
</dbReference>
<evidence type="ECO:0000313" key="1">
    <source>
        <dbReference type="Ensembl" id="ENSNNAP00000014820.1"/>
    </source>
</evidence>
<organism evidence="1 2">
    <name type="scientific">Naja naja</name>
    <name type="common">Indian cobra</name>
    <dbReference type="NCBI Taxonomy" id="35670"/>
    <lineage>
        <taxon>Eukaryota</taxon>
        <taxon>Metazoa</taxon>
        <taxon>Chordata</taxon>
        <taxon>Craniata</taxon>
        <taxon>Vertebrata</taxon>
        <taxon>Euteleostomi</taxon>
        <taxon>Lepidosauria</taxon>
        <taxon>Squamata</taxon>
        <taxon>Bifurcata</taxon>
        <taxon>Unidentata</taxon>
        <taxon>Episquamata</taxon>
        <taxon>Toxicofera</taxon>
        <taxon>Serpentes</taxon>
        <taxon>Colubroidea</taxon>
        <taxon>Elapidae</taxon>
        <taxon>Elapinae</taxon>
        <taxon>Naja</taxon>
    </lineage>
</organism>
<reference evidence="1" key="2">
    <citation type="submission" date="2025-09" db="UniProtKB">
        <authorList>
            <consortium name="Ensembl"/>
        </authorList>
    </citation>
    <scope>IDENTIFICATION</scope>
</reference>
<proteinExistence type="predicted"/>